<reference evidence="4" key="1">
    <citation type="submission" date="2020-01" db="EMBL/GenBank/DDBJ databases">
        <authorList>
            <person name="Mishra B."/>
        </authorList>
    </citation>
    <scope>NUCLEOTIDE SEQUENCE [LARGE SCALE GENOMIC DNA]</scope>
</reference>
<dbReference type="InterPro" id="IPR007011">
    <property type="entry name" value="LEA_SMP_dom"/>
</dbReference>
<proteinExistence type="inferred from homology"/>
<dbReference type="PANTHER" id="PTHR31174">
    <property type="entry name" value="SEED MATURATION FAMILY PROTEIN"/>
    <property type="match status" value="1"/>
</dbReference>
<keyword evidence="5" id="KW-1185">Reference proteome</keyword>
<gene>
    <name evidence="4" type="ORF">MERR_LOCUS43364</name>
</gene>
<evidence type="ECO:0000256" key="2">
    <source>
        <dbReference type="ARBA" id="ARBA00022737"/>
    </source>
</evidence>
<dbReference type="AlphaFoldDB" id="A0A6D2KUQ7"/>
<dbReference type="Proteomes" id="UP000467841">
    <property type="component" value="Unassembled WGS sequence"/>
</dbReference>
<sequence>MAQQQICTQRPGEQGMMTMGSVDMVTIGEALEATALSLGDKPVDRKDAAAIQAAETRATGEFTTLPGGLAAAAQEAAATNERTVLEAGKVTIADILTDAAEKLGGDRTVTSEDAEAVVGAELKNCPEMKTTPGGVADSICAGARLNHQL</sequence>
<keyword evidence="2" id="KW-0677">Repeat</keyword>
<accession>A0A6D2KUQ7</accession>
<feature type="domain" description="SMP" evidence="3">
    <location>
        <begin position="25"/>
        <end position="82"/>
    </location>
</feature>
<evidence type="ECO:0000259" key="3">
    <source>
        <dbReference type="Pfam" id="PF04927"/>
    </source>
</evidence>
<evidence type="ECO:0000256" key="1">
    <source>
        <dbReference type="ARBA" id="ARBA00010733"/>
    </source>
</evidence>
<dbReference type="InterPro" id="IPR042971">
    <property type="entry name" value="LEA_SMP"/>
</dbReference>
<comment type="similarity">
    <text evidence="1">Belongs to the LEA type SMP family.</text>
</comment>
<dbReference type="Pfam" id="PF04927">
    <property type="entry name" value="SMP"/>
    <property type="match status" value="2"/>
</dbReference>
<name>A0A6D2KUQ7_9BRAS</name>
<evidence type="ECO:0000313" key="5">
    <source>
        <dbReference type="Proteomes" id="UP000467841"/>
    </source>
</evidence>
<organism evidence="4 5">
    <name type="scientific">Microthlaspi erraticum</name>
    <dbReference type="NCBI Taxonomy" id="1685480"/>
    <lineage>
        <taxon>Eukaryota</taxon>
        <taxon>Viridiplantae</taxon>
        <taxon>Streptophyta</taxon>
        <taxon>Embryophyta</taxon>
        <taxon>Tracheophyta</taxon>
        <taxon>Spermatophyta</taxon>
        <taxon>Magnoliopsida</taxon>
        <taxon>eudicotyledons</taxon>
        <taxon>Gunneridae</taxon>
        <taxon>Pentapetalae</taxon>
        <taxon>rosids</taxon>
        <taxon>malvids</taxon>
        <taxon>Brassicales</taxon>
        <taxon>Brassicaceae</taxon>
        <taxon>Coluteocarpeae</taxon>
        <taxon>Microthlaspi</taxon>
    </lineage>
</organism>
<feature type="domain" description="SMP" evidence="3">
    <location>
        <begin position="90"/>
        <end position="148"/>
    </location>
</feature>
<dbReference type="PANTHER" id="PTHR31174:SF31">
    <property type="entry name" value="LATE EMBRYOGENESIS ABUNDANT PROTEIN 3"/>
    <property type="match status" value="1"/>
</dbReference>
<evidence type="ECO:0000313" key="4">
    <source>
        <dbReference type="EMBL" id="CAA7056128.1"/>
    </source>
</evidence>
<comment type="caution">
    <text evidence="4">The sequence shown here is derived from an EMBL/GenBank/DDBJ whole genome shotgun (WGS) entry which is preliminary data.</text>
</comment>
<dbReference type="EMBL" id="CACVBM020001629">
    <property type="protein sequence ID" value="CAA7056128.1"/>
    <property type="molecule type" value="Genomic_DNA"/>
</dbReference>
<dbReference type="OrthoDB" id="2014755at2759"/>
<protein>
    <recommendedName>
        <fullName evidence="3">SMP domain-containing protein</fullName>
    </recommendedName>
</protein>